<dbReference type="AlphaFoldDB" id="A0A447V485"/>
<dbReference type="GO" id="GO:0006508">
    <property type="term" value="P:proteolysis"/>
    <property type="evidence" value="ECO:0007669"/>
    <property type="project" value="UniProtKB-KW"/>
</dbReference>
<evidence type="ECO:0000256" key="2">
    <source>
        <dbReference type="PROSITE-ProRule" id="PRU01122"/>
    </source>
</evidence>
<keyword evidence="2" id="KW-0720">Serine protease</keyword>
<dbReference type="GO" id="GO:0005524">
    <property type="term" value="F:ATP binding"/>
    <property type="evidence" value="ECO:0007669"/>
    <property type="project" value="InterPro"/>
</dbReference>
<dbReference type="GO" id="GO:0004252">
    <property type="term" value="F:serine-type endopeptidase activity"/>
    <property type="evidence" value="ECO:0007669"/>
    <property type="project" value="UniProtKB-UniRule"/>
</dbReference>
<sequence>MRGIQQRYCFIRVLPVRFLYNRAFDIPLKNIATLTTNRLDWRALVPDTESYQEIFAQPYDTDSVPLSAVQPRLLYGIEQLNLSVSSVDLMLVKAPEEQEYLDLIAAAVEETRGEAEVLTGGHYLIEGRLVTLRPAENADDNFASSGEVIAADWVEAEQLFGCVRQFAGEVTLEPGLIHRANGGVLVLSLRSVLAQPLLWLRLKQMMIQGRFDWISPDETRPLPIKIPSLQLDFKLILVGEREALADFQEMEMDLSSAAIYSEFEDNLQIASADEMALWCQWIYAIAEKKSLPAPAADAWQPLIREAVRYTGDQETLPLCPPWISRQLREVAPFTEESTFSGEQLQQMLEQREWREGFLAERMQDEILLEQILIETEGEMIGQINALSVIEFPGHPRAFGEPSRISCVVHVGDGEFTDVERKAELGGNIHAKGMMIMQAFLMAELQLDQQIPFSASLTFEQSYSEVDGDSASMAELCALISALANVPIYQHIAITGSVDQFGRVQPVGGLNEKIEGFFRICQQREFSGAQGVIIPLANVRHLSLHKDVLEAVELNKFSIWAIDDVADALPLLTNLPWDGEGQNTLMRAVQERIAQASAPDVRQRYPWPLRWLNWFNHN</sequence>
<keyword evidence="1 2" id="KW-0645">Protease</keyword>
<dbReference type="KEGG" id="clap:NCTC11466_02987"/>
<dbReference type="Gene3D" id="3.30.230.10">
    <property type="match status" value="1"/>
</dbReference>
<dbReference type="InterPro" id="IPR027417">
    <property type="entry name" value="P-loop_NTPase"/>
</dbReference>
<reference evidence="4 5" key="1">
    <citation type="submission" date="2018-12" db="EMBL/GenBank/DDBJ databases">
        <authorList>
            <consortium name="Pathogen Informatics"/>
        </authorList>
    </citation>
    <scope>NUCLEOTIDE SEQUENCE [LARGE SCALE GENOMIC DNA]</scope>
    <source>
        <strain evidence="4 5">NCTC11466</strain>
    </source>
</reference>
<dbReference type="EC" id="3.4.21.53" evidence="2"/>
<gene>
    <name evidence="4" type="primary">lon_1</name>
    <name evidence="4" type="ORF">NCTC11466_02987</name>
</gene>
<dbReference type="InterPro" id="IPR008269">
    <property type="entry name" value="Lon_proteolytic"/>
</dbReference>
<dbReference type="GO" id="GO:0004176">
    <property type="term" value="F:ATP-dependent peptidase activity"/>
    <property type="evidence" value="ECO:0007669"/>
    <property type="project" value="UniProtKB-UniRule"/>
</dbReference>
<dbReference type="GO" id="GO:0030163">
    <property type="term" value="P:protein catabolic process"/>
    <property type="evidence" value="ECO:0007669"/>
    <property type="project" value="InterPro"/>
</dbReference>
<dbReference type="Proteomes" id="UP000274122">
    <property type="component" value="Chromosome"/>
</dbReference>
<name>A0A447V485_9ENTR</name>
<dbReference type="PANTHER" id="PTHR10046">
    <property type="entry name" value="ATP DEPENDENT LON PROTEASE FAMILY MEMBER"/>
    <property type="match status" value="1"/>
</dbReference>
<organism evidence="4 5">
    <name type="scientific">Cedecea lapagei</name>
    <dbReference type="NCBI Taxonomy" id="158823"/>
    <lineage>
        <taxon>Bacteria</taxon>
        <taxon>Pseudomonadati</taxon>
        <taxon>Pseudomonadota</taxon>
        <taxon>Gammaproteobacteria</taxon>
        <taxon>Enterobacterales</taxon>
        <taxon>Enterobacteriaceae</taxon>
        <taxon>Cedecea</taxon>
    </lineage>
</organism>
<evidence type="ECO:0000259" key="3">
    <source>
        <dbReference type="PROSITE" id="PS51786"/>
    </source>
</evidence>
<feature type="active site" evidence="2">
    <location>
        <position position="512"/>
    </location>
</feature>
<comment type="catalytic activity">
    <reaction evidence="2">
        <text>Hydrolysis of proteins in presence of ATP.</text>
        <dbReference type="EC" id="3.4.21.53"/>
    </reaction>
</comment>
<dbReference type="InterPro" id="IPR027065">
    <property type="entry name" value="Lon_Prtase"/>
</dbReference>
<dbReference type="InterPro" id="IPR041699">
    <property type="entry name" value="AAA_32"/>
</dbReference>
<dbReference type="InterPro" id="IPR014721">
    <property type="entry name" value="Ribsml_uS5_D2-typ_fold_subgr"/>
</dbReference>
<dbReference type="PRINTS" id="PR00830">
    <property type="entry name" value="ENDOLAPTASE"/>
</dbReference>
<dbReference type="PROSITE" id="PS51786">
    <property type="entry name" value="LON_PROTEOLYTIC"/>
    <property type="match status" value="1"/>
</dbReference>
<comment type="similarity">
    <text evidence="2">Belongs to the peptidase S16 family.</text>
</comment>
<dbReference type="Gene3D" id="3.40.50.300">
    <property type="entry name" value="P-loop containing nucleotide triphosphate hydrolases"/>
    <property type="match status" value="1"/>
</dbReference>
<dbReference type="SUPFAM" id="SSF54211">
    <property type="entry name" value="Ribosomal protein S5 domain 2-like"/>
    <property type="match status" value="1"/>
</dbReference>
<protein>
    <recommendedName>
        <fullName evidence="2">endopeptidase La</fullName>
        <ecNumber evidence="2">3.4.21.53</ecNumber>
    </recommendedName>
</protein>
<proteinExistence type="inferred from homology"/>
<evidence type="ECO:0000256" key="1">
    <source>
        <dbReference type="ARBA" id="ARBA00022670"/>
    </source>
</evidence>
<dbReference type="Pfam" id="PF13654">
    <property type="entry name" value="AAA_32"/>
    <property type="match status" value="1"/>
</dbReference>
<accession>A0A447V485</accession>
<feature type="active site" evidence="2">
    <location>
        <position position="469"/>
    </location>
</feature>
<evidence type="ECO:0000313" key="5">
    <source>
        <dbReference type="Proteomes" id="UP000274122"/>
    </source>
</evidence>
<keyword evidence="2 4" id="KW-0378">Hydrolase</keyword>
<keyword evidence="5" id="KW-1185">Reference proteome</keyword>
<feature type="domain" description="Lon proteolytic" evidence="3">
    <location>
        <begin position="377"/>
        <end position="574"/>
    </location>
</feature>
<dbReference type="InterPro" id="IPR020568">
    <property type="entry name" value="Ribosomal_Su5_D2-typ_SF"/>
</dbReference>
<dbReference type="Pfam" id="PF05362">
    <property type="entry name" value="Lon_C"/>
    <property type="match status" value="1"/>
</dbReference>
<dbReference type="EMBL" id="LR134201">
    <property type="protein sequence ID" value="VEB99057.1"/>
    <property type="molecule type" value="Genomic_DNA"/>
</dbReference>
<evidence type="ECO:0000313" key="4">
    <source>
        <dbReference type="EMBL" id="VEB99057.1"/>
    </source>
</evidence>